<name>A0A2J6QJ17_9HELO</name>
<dbReference type="AlphaFoldDB" id="A0A2J6QJ17"/>
<feature type="transmembrane region" description="Helical" evidence="2">
    <location>
        <begin position="312"/>
        <end position="330"/>
    </location>
</feature>
<feature type="transmembrane region" description="Helical" evidence="2">
    <location>
        <begin position="165"/>
        <end position="186"/>
    </location>
</feature>
<sequence length="397" mass="44839">MGCNPRNCTGWPNNCPPAQPDPDIAGIGVIISFVLTATITLVAAVTVQYLRPPNYQGNFPPPDPSKDKVLNARNTPDSEPQTDNSQPISAKEKWMKILDPLILNLSDQQLATSIAILVTTFIRQCQISNFHLNVVSDLAWFSTITHLLSMVVLRVHWMKDTRQRVLRIRVVLMICVVIMLAFTLIWSPQYEPKAGMGACPAHCAFTHKDASALLGEYELPVQHTALNFAGAVQTILLVWGYFTTGLFISPKYWLYRHCLWKFPRLIFRCSRSCCLWTVDRIWKHGRVHRHVEKVFGWLKSLWKIILFPLPKTVIGVQVASWIFGLAFLIADRWGSHESVAMPEVENQWGFGQLLAMIIVALPVIPLMEIWSDVNPRANPQQNTDEQPSGVELTSPNP</sequence>
<dbReference type="PANTHER" id="PTHR37577">
    <property type="entry name" value="INTEGRAL MEMBRANE PROTEIN"/>
    <property type="match status" value="1"/>
</dbReference>
<accession>A0A2J6QJ17</accession>
<dbReference type="InterPro" id="IPR053018">
    <property type="entry name" value="Elsinochrome_Biosynth-Asso"/>
</dbReference>
<keyword evidence="2" id="KW-0812">Transmembrane</keyword>
<feature type="compositionally biased region" description="Polar residues" evidence="1">
    <location>
        <begin position="377"/>
        <end position="397"/>
    </location>
</feature>
<keyword evidence="2" id="KW-1133">Transmembrane helix</keyword>
<feature type="region of interest" description="Disordered" evidence="1">
    <location>
        <begin position="375"/>
        <end position="397"/>
    </location>
</feature>
<organism evidence="3 4">
    <name type="scientific">Hyaloscypha hepaticicola</name>
    <dbReference type="NCBI Taxonomy" id="2082293"/>
    <lineage>
        <taxon>Eukaryota</taxon>
        <taxon>Fungi</taxon>
        <taxon>Dikarya</taxon>
        <taxon>Ascomycota</taxon>
        <taxon>Pezizomycotina</taxon>
        <taxon>Leotiomycetes</taxon>
        <taxon>Helotiales</taxon>
        <taxon>Hyaloscyphaceae</taxon>
        <taxon>Hyaloscypha</taxon>
    </lineage>
</organism>
<gene>
    <name evidence="3" type="ORF">NA56DRAFT_654871</name>
</gene>
<proteinExistence type="predicted"/>
<reference evidence="3 4" key="1">
    <citation type="submission" date="2016-05" db="EMBL/GenBank/DDBJ databases">
        <title>A degradative enzymes factory behind the ericoid mycorrhizal symbiosis.</title>
        <authorList>
            <consortium name="DOE Joint Genome Institute"/>
            <person name="Martino E."/>
            <person name="Morin E."/>
            <person name="Grelet G."/>
            <person name="Kuo A."/>
            <person name="Kohler A."/>
            <person name="Daghino S."/>
            <person name="Barry K."/>
            <person name="Choi C."/>
            <person name="Cichocki N."/>
            <person name="Clum A."/>
            <person name="Copeland A."/>
            <person name="Hainaut M."/>
            <person name="Haridas S."/>
            <person name="Labutti K."/>
            <person name="Lindquist E."/>
            <person name="Lipzen A."/>
            <person name="Khouja H.-R."/>
            <person name="Murat C."/>
            <person name="Ohm R."/>
            <person name="Olson A."/>
            <person name="Spatafora J."/>
            <person name="Veneault-Fourrey C."/>
            <person name="Henrissat B."/>
            <person name="Grigoriev I."/>
            <person name="Martin F."/>
            <person name="Perotto S."/>
        </authorList>
    </citation>
    <scope>NUCLEOTIDE SEQUENCE [LARGE SCALE GENOMIC DNA]</scope>
    <source>
        <strain evidence="3 4">UAMH 7357</strain>
    </source>
</reference>
<evidence type="ECO:0000256" key="2">
    <source>
        <dbReference type="SAM" id="Phobius"/>
    </source>
</evidence>
<evidence type="ECO:0000313" key="4">
    <source>
        <dbReference type="Proteomes" id="UP000235672"/>
    </source>
</evidence>
<evidence type="ECO:0000256" key="1">
    <source>
        <dbReference type="SAM" id="MobiDB-lite"/>
    </source>
</evidence>
<feature type="transmembrane region" description="Helical" evidence="2">
    <location>
        <begin position="350"/>
        <end position="370"/>
    </location>
</feature>
<keyword evidence="2" id="KW-0472">Membrane</keyword>
<dbReference type="EMBL" id="KZ613468">
    <property type="protein sequence ID" value="PMD26242.1"/>
    <property type="molecule type" value="Genomic_DNA"/>
</dbReference>
<feature type="compositionally biased region" description="Polar residues" evidence="1">
    <location>
        <begin position="72"/>
        <end position="87"/>
    </location>
</feature>
<feature type="region of interest" description="Disordered" evidence="1">
    <location>
        <begin position="56"/>
        <end position="87"/>
    </location>
</feature>
<dbReference type="PANTHER" id="PTHR37577:SF1">
    <property type="entry name" value="INTEGRAL MEMBRANE PROTEIN"/>
    <property type="match status" value="1"/>
</dbReference>
<feature type="transmembrane region" description="Helical" evidence="2">
    <location>
        <begin position="225"/>
        <end position="248"/>
    </location>
</feature>
<evidence type="ECO:0000313" key="3">
    <source>
        <dbReference type="EMBL" id="PMD26242.1"/>
    </source>
</evidence>
<feature type="transmembrane region" description="Helical" evidence="2">
    <location>
        <begin position="24"/>
        <end position="47"/>
    </location>
</feature>
<protein>
    <submittedName>
        <fullName evidence="3">Uncharacterized protein</fullName>
    </submittedName>
</protein>
<keyword evidence="4" id="KW-1185">Reference proteome</keyword>
<dbReference type="Proteomes" id="UP000235672">
    <property type="component" value="Unassembled WGS sequence"/>
</dbReference>
<dbReference type="STRING" id="1745343.A0A2J6QJ17"/>
<dbReference type="OrthoDB" id="5427664at2759"/>